<dbReference type="GeneID" id="115922255"/>
<feature type="region of interest" description="Disordered" evidence="1">
    <location>
        <begin position="1"/>
        <end position="37"/>
    </location>
</feature>
<dbReference type="InParanoid" id="A0A7M7NHE4"/>
<name>A0A7M7NHE4_STRPU</name>
<evidence type="ECO:0000313" key="2">
    <source>
        <dbReference type="EnsemblMetazoa" id="XP_030836645"/>
    </source>
</evidence>
<feature type="compositionally biased region" description="Basic and acidic residues" evidence="1">
    <location>
        <begin position="1"/>
        <end position="10"/>
    </location>
</feature>
<reference evidence="3" key="1">
    <citation type="submission" date="2015-02" db="EMBL/GenBank/DDBJ databases">
        <title>Genome sequencing for Strongylocentrotus purpuratus.</title>
        <authorList>
            <person name="Murali S."/>
            <person name="Liu Y."/>
            <person name="Vee V."/>
            <person name="English A."/>
            <person name="Wang M."/>
            <person name="Skinner E."/>
            <person name="Han Y."/>
            <person name="Muzny D.M."/>
            <person name="Worley K.C."/>
            <person name="Gibbs R.A."/>
        </authorList>
    </citation>
    <scope>NUCLEOTIDE SEQUENCE</scope>
</reference>
<dbReference type="KEGG" id="spu:115922255"/>
<dbReference type="RefSeq" id="XP_030836645.1">
    <property type="nucleotide sequence ID" value="XM_030980785.1"/>
</dbReference>
<evidence type="ECO:0000313" key="3">
    <source>
        <dbReference type="Proteomes" id="UP000007110"/>
    </source>
</evidence>
<keyword evidence="3" id="KW-1185">Reference proteome</keyword>
<accession>A0A7M7NHE4</accession>
<protein>
    <submittedName>
        <fullName evidence="2">Uncharacterized protein</fullName>
    </submittedName>
</protein>
<feature type="region of interest" description="Disordered" evidence="1">
    <location>
        <begin position="50"/>
        <end position="115"/>
    </location>
</feature>
<sequence length="115" mass="12787">MAALRSEKVRYPSFPDDFSHPATLASTESAPCDDASQKYRPQFLRSLSEVGSSSEISNWHSLRSTDRTLRRRRTPPIAALRSEKVTPSFSDDFSHPATLASTESAPCDDASQKKR</sequence>
<dbReference type="Proteomes" id="UP000007110">
    <property type="component" value="Unassembled WGS sequence"/>
</dbReference>
<proteinExistence type="predicted"/>
<reference evidence="2" key="2">
    <citation type="submission" date="2021-01" db="UniProtKB">
        <authorList>
            <consortium name="EnsemblMetazoa"/>
        </authorList>
    </citation>
    <scope>IDENTIFICATION</scope>
</reference>
<organism evidence="2 3">
    <name type="scientific">Strongylocentrotus purpuratus</name>
    <name type="common">Purple sea urchin</name>
    <dbReference type="NCBI Taxonomy" id="7668"/>
    <lineage>
        <taxon>Eukaryota</taxon>
        <taxon>Metazoa</taxon>
        <taxon>Echinodermata</taxon>
        <taxon>Eleutherozoa</taxon>
        <taxon>Echinozoa</taxon>
        <taxon>Echinoidea</taxon>
        <taxon>Euechinoidea</taxon>
        <taxon>Echinacea</taxon>
        <taxon>Camarodonta</taxon>
        <taxon>Echinidea</taxon>
        <taxon>Strongylocentrotidae</taxon>
        <taxon>Strongylocentrotus</taxon>
    </lineage>
</organism>
<evidence type="ECO:0000256" key="1">
    <source>
        <dbReference type="SAM" id="MobiDB-lite"/>
    </source>
</evidence>
<dbReference type="AlphaFoldDB" id="A0A7M7NHE4"/>
<dbReference type="EnsemblMetazoa" id="XM_030980785">
    <property type="protein sequence ID" value="XP_030836645"/>
    <property type="gene ID" value="LOC115922255"/>
</dbReference>